<reference evidence="5 6" key="1">
    <citation type="submission" date="2012-04" db="EMBL/GenBank/DDBJ databases">
        <authorList>
            <person name="Weinstock G."/>
            <person name="Sodergren E."/>
            <person name="Lobos E.A."/>
            <person name="Fulton L."/>
            <person name="Fulton R."/>
            <person name="Courtney L."/>
            <person name="Fronick C."/>
            <person name="O'Laughlin M."/>
            <person name="Godfrey J."/>
            <person name="Wilson R.M."/>
            <person name="Miner T."/>
            <person name="Farmer C."/>
            <person name="Delehaunty K."/>
            <person name="Cordes M."/>
            <person name="Minx P."/>
            <person name="Tomlinson C."/>
            <person name="Chen J."/>
            <person name="Wollam A."/>
            <person name="Pepin K.H."/>
            <person name="Bhonagiri V."/>
            <person name="Zhang X."/>
            <person name="Suruliraj S."/>
            <person name="Warren W."/>
            <person name="Mitreva M."/>
            <person name="Mardis E.R."/>
            <person name="Wilson R.K."/>
        </authorList>
    </citation>
    <scope>NUCLEOTIDE SEQUENCE [LARGE SCALE GENOMIC DNA]</scope>
    <source>
        <strain evidence="5 6">ERV63</strain>
    </source>
</reference>
<dbReference type="Pfam" id="PF01588">
    <property type="entry name" value="tRNA_bind"/>
    <property type="match status" value="1"/>
</dbReference>
<dbReference type="GO" id="GO:0000049">
    <property type="term" value="F:tRNA binding"/>
    <property type="evidence" value="ECO:0007669"/>
    <property type="project" value="UniProtKB-UniRule"/>
</dbReference>
<dbReference type="InterPro" id="IPR033714">
    <property type="entry name" value="tRNA_bind_bactPheRS"/>
</dbReference>
<gene>
    <name evidence="5" type="ORF">HMPREF1336_02127</name>
</gene>
<sequence>MHNGSIFDKIRQENDRGGTEMIFAYNKEHVGDVLLVIVADDQGAENQVKRVGDVARVSLVEAPETVVAWNIFNASALLGDINGTGQVTLTDEQIEKVNTAIKDAGFSETLEKDDTPKIVVGFVKSCKKHPDSDHLSITQTEVDNGEILQIVCGAPNIKAGQKVVVAKPGAMMPDGLMIWPGVLRGEESFGMICSAKELRLPNAPAKKGILELPFDAEVGSAFAVGE</sequence>
<keyword evidence="1 3" id="KW-0820">tRNA-binding</keyword>
<dbReference type="Gene3D" id="3.30.1940.10">
    <property type="entry name" value="YtpR-like"/>
    <property type="match status" value="1"/>
</dbReference>
<dbReference type="EMBL" id="ALZR01000081">
    <property type="protein sequence ID" value="EJV15414.1"/>
    <property type="molecule type" value="Genomic_DNA"/>
</dbReference>
<evidence type="ECO:0000259" key="4">
    <source>
        <dbReference type="PROSITE" id="PS50886"/>
    </source>
</evidence>
<dbReference type="SUPFAM" id="SSF50249">
    <property type="entry name" value="Nucleic acid-binding proteins"/>
    <property type="match status" value="1"/>
</dbReference>
<dbReference type="FunFam" id="2.40.50.140:FF:000045">
    <property type="entry name" value="Phenylalanine--tRNA ligase beta subunit"/>
    <property type="match status" value="1"/>
</dbReference>
<organism evidence="5 6">
    <name type="scientific">Enterococcus faecalis ERV63</name>
    <dbReference type="NCBI Taxonomy" id="1134793"/>
    <lineage>
        <taxon>Bacteria</taxon>
        <taxon>Bacillati</taxon>
        <taxon>Bacillota</taxon>
        <taxon>Bacilli</taxon>
        <taxon>Lactobacillales</taxon>
        <taxon>Enterococcaceae</taxon>
        <taxon>Enterococcus</taxon>
    </lineage>
</organism>
<dbReference type="Gene3D" id="2.40.50.140">
    <property type="entry name" value="Nucleic acid-binding proteins"/>
    <property type="match status" value="1"/>
</dbReference>
<dbReference type="Pfam" id="PF14794">
    <property type="entry name" value="DUF4479"/>
    <property type="match status" value="1"/>
</dbReference>
<dbReference type="InterPro" id="IPR037154">
    <property type="entry name" value="YtpR-like_sf"/>
</dbReference>
<accession>A0AAV3GJV6</accession>
<comment type="caution">
    <text evidence="5">The sequence shown here is derived from an EMBL/GenBank/DDBJ whole genome shotgun (WGS) entry which is preliminary data.</text>
</comment>
<evidence type="ECO:0000256" key="3">
    <source>
        <dbReference type="PROSITE-ProRule" id="PRU00209"/>
    </source>
</evidence>
<name>A0AAV3GJV6_ENTFL</name>
<feature type="domain" description="TRNA-binding" evidence="4">
    <location>
        <begin position="112"/>
        <end position="223"/>
    </location>
</feature>
<dbReference type="InterPro" id="IPR027855">
    <property type="entry name" value="DUF4479"/>
</dbReference>
<proteinExistence type="predicted"/>
<dbReference type="CDD" id="cd02796">
    <property type="entry name" value="tRNA_bind_bactPheRS"/>
    <property type="match status" value="1"/>
</dbReference>
<dbReference type="InterPro" id="IPR012340">
    <property type="entry name" value="NA-bd_OB-fold"/>
</dbReference>
<protein>
    <submittedName>
        <fullName evidence="5">tRNA binding domain protein</fullName>
    </submittedName>
</protein>
<dbReference type="AlphaFoldDB" id="A0AAV3GJV6"/>
<dbReference type="Proteomes" id="UP000004117">
    <property type="component" value="Unassembled WGS sequence"/>
</dbReference>
<evidence type="ECO:0000256" key="2">
    <source>
        <dbReference type="ARBA" id="ARBA00022884"/>
    </source>
</evidence>
<keyword evidence="2 3" id="KW-0694">RNA-binding</keyword>
<dbReference type="InterPro" id="IPR002547">
    <property type="entry name" value="tRNA-bd_dom"/>
</dbReference>
<dbReference type="PROSITE" id="PS50886">
    <property type="entry name" value="TRBD"/>
    <property type="match status" value="1"/>
</dbReference>
<dbReference type="NCBIfam" id="NF045760">
    <property type="entry name" value="YtpR"/>
    <property type="match status" value="1"/>
</dbReference>
<evidence type="ECO:0000313" key="5">
    <source>
        <dbReference type="EMBL" id="EJV15414.1"/>
    </source>
</evidence>
<evidence type="ECO:0000313" key="6">
    <source>
        <dbReference type="Proteomes" id="UP000004117"/>
    </source>
</evidence>
<evidence type="ECO:0000256" key="1">
    <source>
        <dbReference type="ARBA" id="ARBA00022555"/>
    </source>
</evidence>